<gene>
    <name evidence="3" type="ORF">RM572_17950</name>
</gene>
<keyword evidence="4" id="KW-1185">Reference proteome</keyword>
<organism evidence="3 4">
    <name type="scientific">Streptomyces hazeniae</name>
    <dbReference type="NCBI Taxonomy" id="3075538"/>
    <lineage>
        <taxon>Bacteria</taxon>
        <taxon>Bacillati</taxon>
        <taxon>Actinomycetota</taxon>
        <taxon>Actinomycetes</taxon>
        <taxon>Kitasatosporales</taxon>
        <taxon>Streptomycetaceae</taxon>
        <taxon>Streptomyces</taxon>
    </lineage>
</organism>
<dbReference type="Pfam" id="PF12679">
    <property type="entry name" value="ABC2_membrane_2"/>
    <property type="match status" value="1"/>
</dbReference>
<protein>
    <submittedName>
        <fullName evidence="3">ABC transporter permease</fullName>
    </submittedName>
</protein>
<keyword evidence="2" id="KW-0812">Transmembrane</keyword>
<feature type="transmembrane region" description="Helical" evidence="2">
    <location>
        <begin position="90"/>
        <end position="118"/>
    </location>
</feature>
<feature type="transmembrane region" description="Helical" evidence="2">
    <location>
        <begin position="192"/>
        <end position="213"/>
    </location>
</feature>
<feature type="transmembrane region" description="Helical" evidence="2">
    <location>
        <begin position="220"/>
        <end position="237"/>
    </location>
</feature>
<evidence type="ECO:0000256" key="1">
    <source>
        <dbReference type="SAM" id="MobiDB-lite"/>
    </source>
</evidence>
<dbReference type="PANTHER" id="PTHR37305:SF1">
    <property type="entry name" value="MEMBRANE PROTEIN"/>
    <property type="match status" value="1"/>
</dbReference>
<dbReference type="RefSeq" id="WP_311674375.1">
    <property type="nucleotide sequence ID" value="NZ_JAVREQ010000016.1"/>
</dbReference>
<feature type="region of interest" description="Disordered" evidence="1">
    <location>
        <begin position="1"/>
        <end position="22"/>
    </location>
</feature>
<name>A0ABU2NUH0_9ACTN</name>
<keyword evidence="2" id="KW-0472">Membrane</keyword>
<evidence type="ECO:0000313" key="3">
    <source>
        <dbReference type="EMBL" id="MDT0380639.1"/>
    </source>
</evidence>
<evidence type="ECO:0000313" key="4">
    <source>
        <dbReference type="Proteomes" id="UP001183414"/>
    </source>
</evidence>
<evidence type="ECO:0000256" key="2">
    <source>
        <dbReference type="SAM" id="Phobius"/>
    </source>
</evidence>
<reference evidence="4" key="1">
    <citation type="submission" date="2023-07" db="EMBL/GenBank/DDBJ databases">
        <title>30 novel species of actinomycetes from the DSMZ collection.</title>
        <authorList>
            <person name="Nouioui I."/>
        </authorList>
    </citation>
    <scope>NUCLEOTIDE SEQUENCE [LARGE SCALE GENOMIC DNA]</scope>
    <source>
        <strain evidence="4">DSM 42041</strain>
    </source>
</reference>
<accession>A0ABU2NUH0</accession>
<dbReference type="EMBL" id="JAVREQ010000016">
    <property type="protein sequence ID" value="MDT0380639.1"/>
    <property type="molecule type" value="Genomic_DNA"/>
</dbReference>
<comment type="caution">
    <text evidence="3">The sequence shown here is derived from an EMBL/GenBank/DDBJ whole genome shotgun (WGS) entry which is preliminary data.</text>
</comment>
<proteinExistence type="predicted"/>
<feature type="transmembrane region" description="Helical" evidence="2">
    <location>
        <begin position="41"/>
        <end position="61"/>
    </location>
</feature>
<keyword evidence="2" id="KW-1133">Transmembrane helix</keyword>
<dbReference type="Proteomes" id="UP001183414">
    <property type="component" value="Unassembled WGS sequence"/>
</dbReference>
<feature type="compositionally biased region" description="Low complexity" evidence="1">
    <location>
        <begin position="8"/>
        <end position="22"/>
    </location>
</feature>
<sequence>MSQAELTRGGAPRPAAPAPGRRLLRPSGLLRSEIVLTFRRWRTLALLGVLVAVPALVGIAVKIETGDDGSGGGSGGGGPAFITQVTNNGLFLVFTALAATLPFFLPMAVGVIAGDSVAGEASAGTLRYLLVAPAGRTRLLLAKFVSVAVFCVAATLVVALSALAVGALLFPLGEVTLLSGTSVPLTQGLLRALAIALVVAASLLGLAAIGLFVSTLTNSGIAAMATTVGLLITVQILDQIPQLDAVHPYLFPHHWLSFADLLRDPVLWEPVWRNLGLQALYVAVFGSAAWARFTARDVTA</sequence>
<dbReference type="PANTHER" id="PTHR37305">
    <property type="entry name" value="INTEGRAL MEMBRANE PROTEIN-RELATED"/>
    <property type="match status" value="1"/>
</dbReference>
<feature type="transmembrane region" description="Helical" evidence="2">
    <location>
        <begin position="139"/>
        <end position="172"/>
    </location>
</feature>
<feature type="transmembrane region" description="Helical" evidence="2">
    <location>
        <begin position="275"/>
        <end position="295"/>
    </location>
</feature>